<accession>A0A502EKV6</accession>
<reference evidence="1 2" key="1">
    <citation type="journal article" date="2019" name="Environ. Microbiol.">
        <title>Species interactions and distinct microbial communities in high Arctic permafrost affected cryosols are associated with the CH4 and CO2 gas fluxes.</title>
        <authorList>
            <person name="Altshuler I."/>
            <person name="Hamel J."/>
            <person name="Turney S."/>
            <person name="Magnuson E."/>
            <person name="Levesque R."/>
            <person name="Greer C."/>
            <person name="Whyte L.G."/>
        </authorList>
    </citation>
    <scope>NUCLEOTIDE SEQUENCE [LARGE SCALE GENOMIC DNA]</scope>
    <source>
        <strain evidence="1 2">S5.20</strain>
    </source>
</reference>
<comment type="caution">
    <text evidence="1">The sequence shown here is derived from an EMBL/GenBank/DDBJ whole genome shotgun (WGS) entry which is preliminary data.</text>
</comment>
<sequence>MARRDHATTVVYLHLMVIQIHPYGRPYNLDSSRHFTPDDADRPADDLRAKAELVRIEGNRST</sequence>
<dbReference type="AlphaFoldDB" id="A0A502EKV6"/>
<evidence type="ECO:0000313" key="2">
    <source>
        <dbReference type="Proteomes" id="UP000320095"/>
    </source>
</evidence>
<dbReference type="Proteomes" id="UP000320095">
    <property type="component" value="Unassembled WGS sequence"/>
</dbReference>
<keyword evidence="2" id="KW-1185">Reference proteome</keyword>
<name>A0A502EKV6_9MYCO</name>
<gene>
    <name evidence="1" type="ORF">EAH80_04805</name>
</gene>
<evidence type="ECO:0000313" key="1">
    <source>
        <dbReference type="EMBL" id="TPG37160.1"/>
    </source>
</evidence>
<dbReference type="EMBL" id="RCZG01000001">
    <property type="protein sequence ID" value="TPG37160.1"/>
    <property type="molecule type" value="Genomic_DNA"/>
</dbReference>
<proteinExistence type="predicted"/>
<organism evidence="1 2">
    <name type="scientific">Mycolicibacterium hodleri</name>
    <dbReference type="NCBI Taxonomy" id="49897"/>
    <lineage>
        <taxon>Bacteria</taxon>
        <taxon>Bacillati</taxon>
        <taxon>Actinomycetota</taxon>
        <taxon>Actinomycetes</taxon>
        <taxon>Mycobacteriales</taxon>
        <taxon>Mycobacteriaceae</taxon>
        <taxon>Mycolicibacterium</taxon>
    </lineage>
</organism>
<protein>
    <submittedName>
        <fullName evidence="1">Uncharacterized protein</fullName>
    </submittedName>
</protein>